<evidence type="ECO:0000259" key="1">
    <source>
        <dbReference type="PROSITE" id="PS51819"/>
    </source>
</evidence>
<protein>
    <submittedName>
        <fullName evidence="2">VOC family protein</fullName>
    </submittedName>
</protein>
<feature type="domain" description="VOC" evidence="1">
    <location>
        <begin position="2"/>
        <end position="127"/>
    </location>
</feature>
<dbReference type="SUPFAM" id="SSF54593">
    <property type="entry name" value="Glyoxalase/Bleomycin resistance protein/Dihydroxybiphenyl dioxygenase"/>
    <property type="match status" value="1"/>
</dbReference>
<dbReference type="InterPro" id="IPR050383">
    <property type="entry name" value="GlyoxalaseI/FosfomycinResist"/>
</dbReference>
<dbReference type="EMBL" id="PDEA01000001">
    <property type="protein sequence ID" value="PEH88899.1"/>
    <property type="molecule type" value="Genomic_DNA"/>
</dbReference>
<dbReference type="PROSITE" id="PS51819">
    <property type="entry name" value="VOC"/>
    <property type="match status" value="1"/>
</dbReference>
<accession>A0A2A7UU56</accession>
<reference evidence="3" key="1">
    <citation type="submission" date="2017-09" db="EMBL/GenBank/DDBJ databases">
        <title>FDA dAtabase for Regulatory Grade micrObial Sequences (FDA-ARGOS): Supporting development and validation of Infectious Disease Dx tests.</title>
        <authorList>
            <person name="Minogue T."/>
            <person name="Wolcott M."/>
            <person name="Wasieloski L."/>
            <person name="Aguilar W."/>
            <person name="Moore D."/>
            <person name="Tallon L."/>
            <person name="Sadzewicz L."/>
            <person name="Ott S."/>
            <person name="Zhao X."/>
            <person name="Nagaraj S."/>
            <person name="Vavikolanu K."/>
            <person name="Aluvathingal J."/>
            <person name="Nadendla S."/>
            <person name="Sichtig H."/>
        </authorList>
    </citation>
    <scope>NUCLEOTIDE SEQUENCE [LARGE SCALE GENOMIC DNA]</scope>
    <source>
        <strain evidence="3">FDAARGOS_394</strain>
    </source>
</reference>
<dbReference type="InterPro" id="IPR004360">
    <property type="entry name" value="Glyas_Fos-R_dOase_dom"/>
</dbReference>
<dbReference type="STRING" id="1219032.GCA_001515545_01680"/>
<dbReference type="Gene3D" id="3.10.180.10">
    <property type="entry name" value="2,3-Dihydroxybiphenyl 1,2-Dioxygenase, domain 1"/>
    <property type="match status" value="1"/>
</dbReference>
<organism evidence="2 3">
    <name type="scientific">Comamonas terrigena</name>
    <dbReference type="NCBI Taxonomy" id="32013"/>
    <lineage>
        <taxon>Bacteria</taxon>
        <taxon>Pseudomonadati</taxon>
        <taxon>Pseudomonadota</taxon>
        <taxon>Betaproteobacteria</taxon>
        <taxon>Burkholderiales</taxon>
        <taxon>Comamonadaceae</taxon>
        <taxon>Comamonas</taxon>
    </lineage>
</organism>
<keyword evidence="3" id="KW-1185">Reference proteome</keyword>
<dbReference type="Pfam" id="PF00903">
    <property type="entry name" value="Glyoxalase"/>
    <property type="match status" value="1"/>
</dbReference>
<evidence type="ECO:0000313" key="2">
    <source>
        <dbReference type="EMBL" id="PEH88899.1"/>
    </source>
</evidence>
<dbReference type="PANTHER" id="PTHR21366">
    <property type="entry name" value="GLYOXALASE FAMILY PROTEIN"/>
    <property type="match status" value="1"/>
</dbReference>
<dbReference type="OrthoDB" id="9798430at2"/>
<dbReference type="InterPro" id="IPR029068">
    <property type="entry name" value="Glyas_Bleomycin-R_OHBP_Dase"/>
</dbReference>
<sequence length="136" mass="14129">MQLGYTIIYVPDVATSLDFWQRAFGLRLRFVHDSGTYGELDTGATTLAFAAHALGDSNFPGGHVAAHSSPQPLGFEIALVTADVAGAHAQALTAGATELSPPTAKPWGQTVSYVRCPDGTLVELCTPVASGNAEQA</sequence>
<dbReference type="PANTHER" id="PTHR21366:SF22">
    <property type="entry name" value="VOC DOMAIN-CONTAINING PROTEIN"/>
    <property type="match status" value="1"/>
</dbReference>
<dbReference type="AlphaFoldDB" id="A0A2A7UU56"/>
<dbReference type="Proteomes" id="UP000220246">
    <property type="component" value="Unassembled WGS sequence"/>
</dbReference>
<gene>
    <name evidence="2" type="ORF">CRM82_10130</name>
</gene>
<dbReference type="InterPro" id="IPR037523">
    <property type="entry name" value="VOC_core"/>
</dbReference>
<dbReference type="GeneID" id="80800963"/>
<proteinExistence type="predicted"/>
<comment type="caution">
    <text evidence="2">The sequence shown here is derived from an EMBL/GenBank/DDBJ whole genome shotgun (WGS) entry which is preliminary data.</text>
</comment>
<name>A0A2A7UU56_COMTR</name>
<evidence type="ECO:0000313" key="3">
    <source>
        <dbReference type="Proteomes" id="UP000220246"/>
    </source>
</evidence>
<dbReference type="RefSeq" id="WP_066535586.1">
    <property type="nucleotide sequence ID" value="NZ_PDEA01000001.1"/>
</dbReference>
<dbReference type="CDD" id="cd07264">
    <property type="entry name" value="VOC_like"/>
    <property type="match status" value="1"/>
</dbReference>